<comment type="caution">
    <text evidence="6">The sequence shown here is derived from an EMBL/GenBank/DDBJ whole genome shotgun (WGS) entry which is preliminary data.</text>
</comment>
<accession>A0ABD5R6C1</accession>
<dbReference type="InterPro" id="IPR036038">
    <property type="entry name" value="Aminotransferase-like"/>
</dbReference>
<organism evidence="6 7">
    <name type="scientific">Salinirubrum litoreum</name>
    <dbReference type="NCBI Taxonomy" id="1126234"/>
    <lineage>
        <taxon>Archaea</taxon>
        <taxon>Methanobacteriati</taxon>
        <taxon>Methanobacteriota</taxon>
        <taxon>Stenosarchaea group</taxon>
        <taxon>Halobacteria</taxon>
        <taxon>Halobacteriales</taxon>
        <taxon>Haloferacaceae</taxon>
        <taxon>Salinirubrum</taxon>
    </lineage>
</organism>
<comment type="similarity">
    <text evidence="2 4">Belongs to the class-IV pyridoxal-phosphate-dependent aminotransferase family.</text>
</comment>
<dbReference type="InterPro" id="IPR043131">
    <property type="entry name" value="BCAT-like_N"/>
</dbReference>
<dbReference type="InterPro" id="IPR050571">
    <property type="entry name" value="Class-IV_PLP-Dep_Aminotrnsfr"/>
</dbReference>
<dbReference type="RefSeq" id="WP_227229179.1">
    <property type="nucleotide sequence ID" value="NZ_JAJCVJ010000001.1"/>
</dbReference>
<protein>
    <submittedName>
        <fullName evidence="6">Aminotransferase class IV</fullName>
    </submittedName>
</protein>
<evidence type="ECO:0000256" key="3">
    <source>
        <dbReference type="ARBA" id="ARBA00022898"/>
    </source>
</evidence>
<name>A0ABD5R6C1_9EURY</name>
<comment type="cofactor">
    <cofactor evidence="1">
        <name>pyridoxal 5'-phosphate</name>
        <dbReference type="ChEBI" id="CHEBI:597326"/>
    </cofactor>
</comment>
<keyword evidence="7" id="KW-1185">Reference proteome</keyword>
<dbReference type="PANTHER" id="PTHR42743">
    <property type="entry name" value="AMINO-ACID AMINOTRANSFERASE"/>
    <property type="match status" value="1"/>
</dbReference>
<keyword evidence="6" id="KW-0032">Aminotransferase</keyword>
<evidence type="ECO:0000313" key="6">
    <source>
        <dbReference type="EMBL" id="MFC5365529.1"/>
    </source>
</evidence>
<dbReference type="InterPro" id="IPR001544">
    <property type="entry name" value="Aminotrans_IV"/>
</dbReference>
<evidence type="ECO:0000256" key="2">
    <source>
        <dbReference type="ARBA" id="ARBA00009320"/>
    </source>
</evidence>
<dbReference type="Gene3D" id="3.30.470.10">
    <property type="match status" value="1"/>
</dbReference>
<dbReference type="PANTHER" id="PTHR42743:SF11">
    <property type="entry name" value="AMINODEOXYCHORISMATE LYASE"/>
    <property type="match status" value="1"/>
</dbReference>
<sequence length="313" mass="33599">MTERQYHVDGDLVPASEATVHVSDRGFKYGDAAFETVRVYGGTLFRWDAHLDRLADTCEILSLDHGLSRANLRSRVAAVLDANDLADASIRLSITRGPDTGGIVPSEEIDPTVVVTCRPLPRGGRESESTWDGPATLQTVKTRRPPDRALPSKAKTHNYLNGVLAGLELRVTGADEALILDMDGSVAEGTTSNCFFVDDRALHTPSLEGPVLPGVTRDVVLDLAQSEGLPVRTGRYTPDDFRSADEVFLTSSTREIRPVGTVDGIDVDGGPVTPLLSRLYDALVERECYAVESADESGSTGDSETGDDPSSSQ</sequence>
<keyword evidence="6" id="KW-0808">Transferase</keyword>
<dbReference type="GO" id="GO:0008652">
    <property type="term" value="P:amino acid biosynthetic process"/>
    <property type="evidence" value="ECO:0007669"/>
    <property type="project" value="UniProtKB-ARBA"/>
</dbReference>
<dbReference type="Pfam" id="PF01063">
    <property type="entry name" value="Aminotran_4"/>
    <property type="match status" value="1"/>
</dbReference>
<proteinExistence type="inferred from homology"/>
<feature type="compositionally biased region" description="Polar residues" evidence="5">
    <location>
        <begin position="296"/>
        <end position="313"/>
    </location>
</feature>
<evidence type="ECO:0000256" key="1">
    <source>
        <dbReference type="ARBA" id="ARBA00001933"/>
    </source>
</evidence>
<dbReference type="PROSITE" id="PS00770">
    <property type="entry name" value="AA_TRANSFER_CLASS_4"/>
    <property type="match status" value="1"/>
</dbReference>
<dbReference type="Proteomes" id="UP001596201">
    <property type="component" value="Unassembled WGS sequence"/>
</dbReference>
<dbReference type="GO" id="GO:0046394">
    <property type="term" value="P:carboxylic acid biosynthetic process"/>
    <property type="evidence" value="ECO:0007669"/>
    <property type="project" value="UniProtKB-ARBA"/>
</dbReference>
<evidence type="ECO:0000256" key="4">
    <source>
        <dbReference type="RuleBase" id="RU004106"/>
    </source>
</evidence>
<feature type="region of interest" description="Disordered" evidence="5">
    <location>
        <begin position="291"/>
        <end position="313"/>
    </location>
</feature>
<dbReference type="InterPro" id="IPR018300">
    <property type="entry name" value="Aminotrans_IV_CS"/>
</dbReference>
<dbReference type="AlphaFoldDB" id="A0ABD5R6C1"/>
<keyword evidence="3" id="KW-0663">Pyridoxal phosphate</keyword>
<gene>
    <name evidence="6" type="ORF">ACFPJ5_01155</name>
</gene>
<dbReference type="CDD" id="cd00449">
    <property type="entry name" value="PLPDE_IV"/>
    <property type="match status" value="1"/>
</dbReference>
<evidence type="ECO:0000313" key="7">
    <source>
        <dbReference type="Proteomes" id="UP001596201"/>
    </source>
</evidence>
<evidence type="ECO:0000256" key="5">
    <source>
        <dbReference type="SAM" id="MobiDB-lite"/>
    </source>
</evidence>
<dbReference type="GO" id="GO:0008483">
    <property type="term" value="F:transaminase activity"/>
    <property type="evidence" value="ECO:0007669"/>
    <property type="project" value="UniProtKB-KW"/>
</dbReference>
<dbReference type="Gene3D" id="3.20.10.10">
    <property type="entry name" value="D-amino Acid Aminotransferase, subunit A, domain 2"/>
    <property type="match status" value="1"/>
</dbReference>
<reference evidence="6 7" key="1">
    <citation type="journal article" date="2019" name="Int. J. Syst. Evol. Microbiol.">
        <title>The Global Catalogue of Microorganisms (GCM) 10K type strain sequencing project: providing services to taxonomists for standard genome sequencing and annotation.</title>
        <authorList>
            <consortium name="The Broad Institute Genomics Platform"/>
            <consortium name="The Broad Institute Genome Sequencing Center for Infectious Disease"/>
            <person name="Wu L."/>
            <person name="Ma J."/>
        </authorList>
    </citation>
    <scope>NUCLEOTIDE SEQUENCE [LARGE SCALE GENOMIC DNA]</scope>
    <source>
        <strain evidence="6 7">CGMCC 1.12237</strain>
    </source>
</reference>
<dbReference type="FunFam" id="3.20.10.10:FF:000002">
    <property type="entry name" value="D-alanine aminotransferase"/>
    <property type="match status" value="1"/>
</dbReference>
<dbReference type="SUPFAM" id="SSF56752">
    <property type="entry name" value="D-aminoacid aminotransferase-like PLP-dependent enzymes"/>
    <property type="match status" value="1"/>
</dbReference>
<dbReference type="InterPro" id="IPR043132">
    <property type="entry name" value="BCAT-like_C"/>
</dbReference>
<dbReference type="EMBL" id="JBHSKX010000001">
    <property type="protein sequence ID" value="MFC5365529.1"/>
    <property type="molecule type" value="Genomic_DNA"/>
</dbReference>